<sequence length="159" mass="17160">MALSLEPTPESTPEPALLDTSPVSPLATERRVRWLTCVIAAGLALAAGMWWRWGVGVGVALGGALAYLNFLWMQASLRSIVAATTSIGGKPSRWQMGKFFLRWIVIGVVIWLSIQVAFVPPVAIVCGLFALPLAVIAEALVQVRYGLDRAGHVTLEHEQ</sequence>
<keyword evidence="5 7" id="KW-0472">Membrane</keyword>
<keyword evidence="4 7" id="KW-1133">Transmembrane helix</keyword>
<name>A0ABX8B5C3_9BACT</name>
<feature type="transmembrane region" description="Helical" evidence="7">
    <location>
        <begin position="122"/>
        <end position="141"/>
    </location>
</feature>
<feature type="region of interest" description="Disordered" evidence="6">
    <location>
        <begin position="1"/>
        <end position="21"/>
    </location>
</feature>
<proteinExistence type="predicted"/>
<keyword evidence="9" id="KW-1185">Reference proteome</keyword>
<feature type="compositionally biased region" description="Low complexity" evidence="6">
    <location>
        <begin position="1"/>
        <end position="18"/>
    </location>
</feature>
<dbReference type="RefSeq" id="WP_211428061.1">
    <property type="nucleotide sequence ID" value="NZ_CP072648.1"/>
</dbReference>
<dbReference type="EMBL" id="CP072648">
    <property type="protein sequence ID" value="QUW02171.1"/>
    <property type="molecule type" value="Genomic_DNA"/>
</dbReference>
<accession>A0ABX8B5C3</accession>
<keyword evidence="3 7" id="KW-0812">Transmembrane</keyword>
<feature type="transmembrane region" description="Helical" evidence="7">
    <location>
        <begin position="99"/>
        <end position="116"/>
    </location>
</feature>
<protein>
    <submittedName>
        <fullName evidence="8">ATP synthase subunit I</fullName>
    </submittedName>
</protein>
<evidence type="ECO:0000256" key="2">
    <source>
        <dbReference type="ARBA" id="ARBA00022475"/>
    </source>
</evidence>
<evidence type="ECO:0000256" key="1">
    <source>
        <dbReference type="ARBA" id="ARBA00004651"/>
    </source>
</evidence>
<evidence type="ECO:0000256" key="6">
    <source>
        <dbReference type="SAM" id="MobiDB-lite"/>
    </source>
</evidence>
<evidence type="ECO:0000256" key="5">
    <source>
        <dbReference type="ARBA" id="ARBA00023136"/>
    </source>
</evidence>
<dbReference type="InterPro" id="IPR005598">
    <property type="entry name" value="ATP_synth_I"/>
</dbReference>
<dbReference type="Proteomes" id="UP000676506">
    <property type="component" value="Chromosome 1"/>
</dbReference>
<comment type="subcellular location">
    <subcellularLocation>
        <location evidence="1">Cell membrane</location>
        <topology evidence="1">Multi-pass membrane protein</topology>
    </subcellularLocation>
</comment>
<evidence type="ECO:0000256" key="3">
    <source>
        <dbReference type="ARBA" id="ARBA00022692"/>
    </source>
</evidence>
<gene>
    <name evidence="8" type="ORF">J8C06_07305</name>
</gene>
<evidence type="ECO:0000313" key="8">
    <source>
        <dbReference type="EMBL" id="QUW02171.1"/>
    </source>
</evidence>
<evidence type="ECO:0000313" key="9">
    <source>
        <dbReference type="Proteomes" id="UP000676506"/>
    </source>
</evidence>
<organism evidence="8 9">
    <name type="scientific">Chloracidobacterium validum</name>
    <dbReference type="NCBI Taxonomy" id="2821543"/>
    <lineage>
        <taxon>Bacteria</taxon>
        <taxon>Pseudomonadati</taxon>
        <taxon>Acidobacteriota</taxon>
        <taxon>Terriglobia</taxon>
        <taxon>Terriglobales</taxon>
        <taxon>Acidobacteriaceae</taxon>
        <taxon>Chloracidobacterium</taxon>
    </lineage>
</organism>
<evidence type="ECO:0000256" key="4">
    <source>
        <dbReference type="ARBA" id="ARBA00022989"/>
    </source>
</evidence>
<reference evidence="8 9" key="1">
    <citation type="submission" date="2021-03" db="EMBL/GenBank/DDBJ databases">
        <title>Genomic and phenotypic characterization of Chloracidobacterium isolates provides evidence for multiple species.</title>
        <authorList>
            <person name="Saini M.K."/>
            <person name="Costas A.M.G."/>
            <person name="Tank M."/>
            <person name="Bryant D.A."/>
        </authorList>
    </citation>
    <scope>NUCLEOTIDE SEQUENCE [LARGE SCALE GENOMIC DNA]</scope>
    <source>
        <strain evidence="8 9">BV2-C</strain>
    </source>
</reference>
<dbReference type="Pfam" id="PF03899">
    <property type="entry name" value="ATP-synt_I"/>
    <property type="match status" value="1"/>
</dbReference>
<evidence type="ECO:0000256" key="7">
    <source>
        <dbReference type="SAM" id="Phobius"/>
    </source>
</evidence>
<keyword evidence="2" id="KW-1003">Cell membrane</keyword>